<proteinExistence type="predicted"/>
<dbReference type="RefSeq" id="WP_013537147.1">
    <property type="nucleotide sequence ID" value="NC_014926.1"/>
</dbReference>
<dbReference type="KEGG" id="tam:Theam_0388"/>
<protein>
    <submittedName>
        <fullName evidence="2">Type II secretion system protein I</fullName>
    </submittedName>
</protein>
<dbReference type="STRING" id="648996.Theam_0388"/>
<dbReference type="AlphaFoldDB" id="E8T4U9"/>
<dbReference type="EMBL" id="CP002444">
    <property type="protein sequence ID" value="ADU96361.1"/>
    <property type="molecule type" value="Genomic_DNA"/>
</dbReference>
<dbReference type="HOGENOM" id="CLU_174888_0_0_0"/>
<reference evidence="2" key="1">
    <citation type="submission" date="2011-01" db="EMBL/GenBank/DDBJ databases">
        <title>Complete sequence of chromosome of Thermovibrio ammonificans HB-1.</title>
        <authorList>
            <consortium name="US DOE Joint Genome Institute"/>
            <person name="Lucas S."/>
            <person name="Copeland A."/>
            <person name="Lapidus A."/>
            <person name="Cheng J.-F."/>
            <person name="Goodwin L."/>
            <person name="Pitluck S."/>
            <person name="Davenport K."/>
            <person name="Detter J.C."/>
            <person name="Han C."/>
            <person name="Tapia R."/>
            <person name="Land M."/>
            <person name="Hauser L."/>
            <person name="Kyrpides N."/>
            <person name="Ivanova N."/>
            <person name="Ovchinnikova G."/>
            <person name="Vetriani C."/>
            <person name="Woyke T."/>
        </authorList>
    </citation>
    <scope>NUCLEOTIDE SEQUENCE [LARGE SCALE GENOMIC DNA]</scope>
    <source>
        <strain evidence="2">HB-1</strain>
    </source>
</reference>
<evidence type="ECO:0000256" key="1">
    <source>
        <dbReference type="SAM" id="Phobius"/>
    </source>
</evidence>
<organism evidence="2 3">
    <name type="scientific">Thermovibrio ammonificans (strain DSM 15698 / JCM 12110 / HB-1)</name>
    <dbReference type="NCBI Taxonomy" id="648996"/>
    <lineage>
        <taxon>Bacteria</taxon>
        <taxon>Pseudomonadati</taxon>
        <taxon>Aquificota</taxon>
        <taxon>Aquificia</taxon>
        <taxon>Desulfurobacteriales</taxon>
        <taxon>Desulfurobacteriaceae</taxon>
        <taxon>Thermovibrio</taxon>
    </lineage>
</organism>
<dbReference type="OrthoDB" id="15261at2"/>
<feature type="transmembrane region" description="Helical" evidence="1">
    <location>
        <begin position="7"/>
        <end position="27"/>
    </location>
</feature>
<evidence type="ECO:0000313" key="3">
    <source>
        <dbReference type="Proteomes" id="UP000006362"/>
    </source>
</evidence>
<keyword evidence="1" id="KW-0812">Transmembrane</keyword>
<accession>E8T4U9</accession>
<gene>
    <name evidence="2" type="ordered locus">Theam_0388</name>
</gene>
<dbReference type="eggNOG" id="ENOG50345NC">
    <property type="taxonomic scope" value="Bacteria"/>
</dbReference>
<dbReference type="InterPro" id="IPR012902">
    <property type="entry name" value="N_methyl_site"/>
</dbReference>
<name>E8T4U9_THEA1</name>
<dbReference type="NCBIfam" id="TIGR02532">
    <property type="entry name" value="IV_pilin_GFxxxE"/>
    <property type="match status" value="1"/>
</dbReference>
<keyword evidence="3" id="KW-1185">Reference proteome</keyword>
<keyword evidence="1" id="KW-1133">Transmembrane helix</keyword>
<sequence length="108" mass="11928">MRYGFTLLEVLIATAIVGMAFGAFILLTTSAVSTADQQFKTAVSAVAAHNCINEAVYLNRSCQNKKVEVLGCTVELKQDFQEIMGIRVVRVEARTPNWGKLVEVYEAR</sequence>
<keyword evidence="1" id="KW-0472">Membrane</keyword>
<evidence type="ECO:0000313" key="2">
    <source>
        <dbReference type="EMBL" id="ADU96361.1"/>
    </source>
</evidence>
<dbReference type="Pfam" id="PF07963">
    <property type="entry name" value="N_methyl"/>
    <property type="match status" value="1"/>
</dbReference>
<dbReference type="Proteomes" id="UP000006362">
    <property type="component" value="Chromosome"/>
</dbReference>